<dbReference type="InterPro" id="IPR021234">
    <property type="entry name" value="DUF2827"/>
</dbReference>
<accession>A0A6C0DH30</accession>
<protein>
    <submittedName>
        <fullName evidence="1">Uncharacterized protein</fullName>
    </submittedName>
</protein>
<proteinExistence type="predicted"/>
<dbReference type="Pfam" id="PF10933">
    <property type="entry name" value="DUF2827"/>
    <property type="match status" value="1"/>
</dbReference>
<dbReference type="AlphaFoldDB" id="A0A6C0DH30"/>
<name>A0A6C0DH30_9ZZZZ</name>
<evidence type="ECO:0000313" key="1">
    <source>
        <dbReference type="EMBL" id="QHT15837.1"/>
    </source>
</evidence>
<reference evidence="1" key="1">
    <citation type="journal article" date="2020" name="Nature">
        <title>Giant virus diversity and host interactions through global metagenomics.</title>
        <authorList>
            <person name="Schulz F."/>
            <person name="Roux S."/>
            <person name="Paez-Espino D."/>
            <person name="Jungbluth S."/>
            <person name="Walsh D.A."/>
            <person name="Denef V.J."/>
            <person name="McMahon K.D."/>
            <person name="Konstantinidis K.T."/>
            <person name="Eloe-Fadrosh E.A."/>
            <person name="Kyrpides N.C."/>
            <person name="Woyke T."/>
        </authorList>
    </citation>
    <scope>NUCLEOTIDE SEQUENCE</scope>
    <source>
        <strain evidence="1">GVMAG-M-3300023174-176</strain>
    </source>
</reference>
<organism evidence="1">
    <name type="scientific">viral metagenome</name>
    <dbReference type="NCBI Taxonomy" id="1070528"/>
    <lineage>
        <taxon>unclassified sequences</taxon>
        <taxon>metagenomes</taxon>
        <taxon>organismal metagenomes</taxon>
    </lineage>
</organism>
<dbReference type="EMBL" id="MN739613">
    <property type="protein sequence ID" value="QHT15837.1"/>
    <property type="molecule type" value="Genomic_DNA"/>
</dbReference>
<sequence>MATWCPGLSSECPGFSSECPGFSSECPGFSQIIDLDRIQPDTVLHTNIAKTVLLASGNISSEILFNNGLHQNTLIIYNMLESMGYDCYLLTDTASSSDLMNYRFITPESLASSSFFKSLAICAYIEIGTSLDAGWRSLMERMGAKVVKLYLGNILNIDIETTAITKGLFFPHHNSGAIHQIWTSPHYGQNVAYGCTVNGLPASSGAIAPYLWTPEFVQGKAQWIAPSSWTTMDIVIVEPNLSFQKTCLYSLLLANEFASLCPEWKGKVYLLNTERMAKNNYMTQTVFPGLFLQKTGRLIHENRQPILKILARHPSALFITHQYNNDYNYMTLELMECGFPVLHSSSGWKDFGYYWSSDQWATALETLAKVIQLHGSQLGPYTSHAKQLQWKHSPWNPMNREGWSKLLTR</sequence>